<dbReference type="Proteomes" id="UP001320209">
    <property type="component" value="Chromosome"/>
</dbReference>
<sequence length="177" mass="18818">MPCRRVMGFDMKKFSCLLFVCIAGGLCCGGSCSGGVSEARRGGEKKADGDNKKPLNKKDDEKKKKKVKPVLRLAIRGAASTGAKGATALPTTFRMVSGASGDKSHKNPSWEKKYFDSTNSARESKVGSLDAGIELDAGNIDAAVAEAMDEAAAYEKRMDATLPSTKTTNTRKDDMAE</sequence>
<gene>
    <name evidence="2" type="ORF">HYD_4720</name>
</gene>
<keyword evidence="3" id="KW-1185">Reference proteome</keyword>
<dbReference type="EMBL" id="AP025225">
    <property type="protein sequence ID" value="BDB96339.1"/>
    <property type="molecule type" value="Genomic_DNA"/>
</dbReference>
<feature type="region of interest" description="Disordered" evidence="1">
    <location>
        <begin position="39"/>
        <end position="67"/>
    </location>
</feature>
<protein>
    <submittedName>
        <fullName evidence="2">Uncharacterized protein</fullName>
    </submittedName>
</protein>
<name>A0ABN6L3M8_9PROT</name>
<feature type="region of interest" description="Disordered" evidence="1">
    <location>
        <begin position="154"/>
        <end position="177"/>
    </location>
</feature>
<dbReference type="RefSeq" id="WP_236864633.1">
    <property type="nucleotide sequence ID" value="NZ_AP025225.1"/>
</dbReference>
<reference evidence="2" key="1">
    <citation type="submission" date="2021-10" db="EMBL/GenBank/DDBJ databases">
        <title>Genome Sequence of The Candidatus Hydrogeosomobacter endosymbioticus, an Intracellular Bacterial Symbiont of the Anaerobic Ciliate GW7.</title>
        <authorList>
            <person name="Shiohama Y."/>
            <person name="Shinzato N."/>
        </authorList>
    </citation>
    <scope>NUCLEOTIDE SEQUENCE [LARGE SCALE GENOMIC DNA]</scope>
    <source>
        <strain evidence="2">200920</strain>
    </source>
</reference>
<feature type="compositionally biased region" description="Basic and acidic residues" evidence="1">
    <location>
        <begin position="39"/>
        <end position="62"/>
    </location>
</feature>
<accession>A0ABN6L3M8</accession>
<organism evidence="2 3">
    <name type="scientific">Candidatus Hydrogenosomobacter endosymbioticus</name>
    <dbReference type="NCBI Taxonomy" id="2558174"/>
    <lineage>
        <taxon>Bacteria</taxon>
        <taxon>Pseudomonadati</taxon>
        <taxon>Pseudomonadota</taxon>
        <taxon>Alphaproteobacteria</taxon>
        <taxon>Holosporales</taxon>
        <taxon>Holosporaceae</taxon>
        <taxon>Candidatus Hydrogenosomobacter</taxon>
    </lineage>
</organism>
<evidence type="ECO:0000256" key="1">
    <source>
        <dbReference type="SAM" id="MobiDB-lite"/>
    </source>
</evidence>
<evidence type="ECO:0000313" key="2">
    <source>
        <dbReference type="EMBL" id="BDB96339.1"/>
    </source>
</evidence>
<proteinExistence type="predicted"/>
<evidence type="ECO:0000313" key="3">
    <source>
        <dbReference type="Proteomes" id="UP001320209"/>
    </source>
</evidence>